<evidence type="ECO:0000313" key="3">
    <source>
        <dbReference type="Proteomes" id="UP000192247"/>
    </source>
</evidence>
<evidence type="ECO:0000256" key="1">
    <source>
        <dbReference type="SAM" id="MobiDB-lite"/>
    </source>
</evidence>
<protein>
    <submittedName>
        <fullName evidence="2">Uncharacterized protein</fullName>
    </submittedName>
</protein>
<dbReference type="Proteomes" id="UP000192247">
    <property type="component" value="Unassembled WGS sequence"/>
</dbReference>
<sequence>MTFAQLRDRPQERREDLGAGGEQTAQLFPPKTRQIGLLPDGLVKGGSSVLGVVITAWVGASAQPKMGKLVRLYYHRSLCGPPVGERTQAARATQGLCQAIGRV</sequence>
<keyword evidence="3" id="KW-1185">Reference proteome</keyword>
<dbReference type="InParanoid" id="A0A1V9XYQ4"/>
<proteinExistence type="predicted"/>
<gene>
    <name evidence="2" type="ORF">BIW11_06302</name>
</gene>
<evidence type="ECO:0000313" key="2">
    <source>
        <dbReference type="EMBL" id="OQR78599.1"/>
    </source>
</evidence>
<dbReference type="AlphaFoldDB" id="A0A1V9XYQ4"/>
<feature type="region of interest" description="Disordered" evidence="1">
    <location>
        <begin position="1"/>
        <end position="30"/>
    </location>
</feature>
<accession>A0A1V9XYQ4</accession>
<name>A0A1V9XYQ4_9ACAR</name>
<dbReference type="EMBL" id="MNPL01002031">
    <property type="protein sequence ID" value="OQR78599.1"/>
    <property type="molecule type" value="Genomic_DNA"/>
</dbReference>
<feature type="compositionally biased region" description="Basic and acidic residues" evidence="1">
    <location>
        <begin position="1"/>
        <end position="17"/>
    </location>
</feature>
<organism evidence="2 3">
    <name type="scientific">Tropilaelaps mercedesae</name>
    <dbReference type="NCBI Taxonomy" id="418985"/>
    <lineage>
        <taxon>Eukaryota</taxon>
        <taxon>Metazoa</taxon>
        <taxon>Ecdysozoa</taxon>
        <taxon>Arthropoda</taxon>
        <taxon>Chelicerata</taxon>
        <taxon>Arachnida</taxon>
        <taxon>Acari</taxon>
        <taxon>Parasitiformes</taxon>
        <taxon>Mesostigmata</taxon>
        <taxon>Gamasina</taxon>
        <taxon>Dermanyssoidea</taxon>
        <taxon>Laelapidae</taxon>
        <taxon>Tropilaelaps</taxon>
    </lineage>
</organism>
<comment type="caution">
    <text evidence="2">The sequence shown here is derived from an EMBL/GenBank/DDBJ whole genome shotgun (WGS) entry which is preliminary data.</text>
</comment>
<reference evidence="2 3" key="1">
    <citation type="journal article" date="2017" name="Gigascience">
        <title>Draft genome of the honey bee ectoparasitic mite, Tropilaelaps mercedesae, is shaped by the parasitic life history.</title>
        <authorList>
            <person name="Dong X."/>
            <person name="Armstrong S.D."/>
            <person name="Xia D."/>
            <person name="Makepeace B.L."/>
            <person name="Darby A.C."/>
            <person name="Kadowaki T."/>
        </authorList>
    </citation>
    <scope>NUCLEOTIDE SEQUENCE [LARGE SCALE GENOMIC DNA]</scope>
    <source>
        <strain evidence="2">Wuxi-XJTLU</strain>
    </source>
</reference>